<feature type="repeat" description="ANK" evidence="3">
    <location>
        <begin position="111"/>
        <end position="143"/>
    </location>
</feature>
<dbReference type="PROSITE" id="PS50088">
    <property type="entry name" value="ANK_REPEAT"/>
    <property type="match status" value="3"/>
</dbReference>
<evidence type="ECO:0000313" key="6">
    <source>
        <dbReference type="Proteomes" id="UP001497512"/>
    </source>
</evidence>
<gene>
    <name evidence="5" type="ORF">CSSPTR1EN2_LOCUS14056</name>
</gene>
<dbReference type="PANTHER" id="PTHR24198">
    <property type="entry name" value="ANKYRIN REPEAT AND PROTEIN KINASE DOMAIN-CONTAINING PROTEIN"/>
    <property type="match status" value="1"/>
</dbReference>
<dbReference type="Proteomes" id="UP001497512">
    <property type="component" value="Chromosome 3"/>
</dbReference>
<keyword evidence="6" id="KW-1185">Reference proteome</keyword>
<dbReference type="SUPFAM" id="SSF48403">
    <property type="entry name" value="Ankyrin repeat"/>
    <property type="match status" value="1"/>
</dbReference>
<evidence type="ECO:0000256" key="2">
    <source>
        <dbReference type="ARBA" id="ARBA00023043"/>
    </source>
</evidence>
<dbReference type="Pfam" id="PF12796">
    <property type="entry name" value="Ank_2"/>
    <property type="match status" value="2"/>
</dbReference>
<dbReference type="InterPro" id="IPR002110">
    <property type="entry name" value="Ankyrin_rpt"/>
</dbReference>
<proteinExistence type="predicted"/>
<accession>A0ABP0UC68</accession>
<evidence type="ECO:0000256" key="4">
    <source>
        <dbReference type="SAM" id="MobiDB-lite"/>
    </source>
</evidence>
<feature type="region of interest" description="Disordered" evidence="4">
    <location>
        <begin position="171"/>
        <end position="237"/>
    </location>
</feature>
<dbReference type="PANTHER" id="PTHR24198:SF165">
    <property type="entry name" value="ANKYRIN REPEAT-CONTAINING PROTEIN-RELATED"/>
    <property type="match status" value="1"/>
</dbReference>
<keyword evidence="2 3" id="KW-0040">ANK repeat</keyword>
<evidence type="ECO:0000256" key="3">
    <source>
        <dbReference type="PROSITE-ProRule" id="PRU00023"/>
    </source>
</evidence>
<dbReference type="Gene3D" id="1.25.40.20">
    <property type="entry name" value="Ankyrin repeat-containing domain"/>
    <property type="match status" value="1"/>
</dbReference>
<keyword evidence="1" id="KW-0677">Repeat</keyword>
<feature type="repeat" description="ANK" evidence="3">
    <location>
        <begin position="45"/>
        <end position="77"/>
    </location>
</feature>
<feature type="repeat" description="ANK" evidence="3">
    <location>
        <begin position="78"/>
        <end position="110"/>
    </location>
</feature>
<protein>
    <submittedName>
        <fullName evidence="5">Uncharacterized protein</fullName>
    </submittedName>
</protein>
<reference evidence="5" key="1">
    <citation type="submission" date="2024-02" db="EMBL/GenBank/DDBJ databases">
        <authorList>
            <consortium name="ELIXIR-Norway"/>
            <consortium name="Elixir Norway"/>
        </authorList>
    </citation>
    <scope>NUCLEOTIDE SEQUENCE</scope>
</reference>
<name>A0ABP0UC68_9BRYO</name>
<evidence type="ECO:0000256" key="1">
    <source>
        <dbReference type="ARBA" id="ARBA00022737"/>
    </source>
</evidence>
<dbReference type="InterPro" id="IPR036770">
    <property type="entry name" value="Ankyrin_rpt-contain_sf"/>
</dbReference>
<dbReference type="EMBL" id="OZ019895">
    <property type="protein sequence ID" value="CAK9218581.1"/>
    <property type="molecule type" value="Genomic_DNA"/>
</dbReference>
<feature type="compositionally biased region" description="Basic and acidic residues" evidence="4">
    <location>
        <begin position="186"/>
        <end position="197"/>
    </location>
</feature>
<dbReference type="PROSITE" id="PS50297">
    <property type="entry name" value="ANK_REP_REGION"/>
    <property type="match status" value="3"/>
</dbReference>
<organism evidence="5 6">
    <name type="scientific">Sphagnum troendelagicum</name>
    <dbReference type="NCBI Taxonomy" id="128251"/>
    <lineage>
        <taxon>Eukaryota</taxon>
        <taxon>Viridiplantae</taxon>
        <taxon>Streptophyta</taxon>
        <taxon>Embryophyta</taxon>
        <taxon>Bryophyta</taxon>
        <taxon>Sphagnophytina</taxon>
        <taxon>Sphagnopsida</taxon>
        <taxon>Sphagnales</taxon>
        <taxon>Sphagnaceae</taxon>
        <taxon>Sphagnum</taxon>
    </lineage>
</organism>
<evidence type="ECO:0000313" key="5">
    <source>
        <dbReference type="EMBL" id="CAK9218581.1"/>
    </source>
</evidence>
<sequence length="285" mass="30215">MAAVAGGGDGGVCNSVHDAARSGNVEEVARFCDETTEAVNARDRHSRTPLHLAAWAGQREVVKLLCQKEADVGASAADDMAAIHFASQKGHMEIVRLLLAAGAHVNSRTRKGMTPLHYAVQGGFEDLTKLLIKRGANLQSQTKARKTPIELARTEAFQAVVRAAELERQALRNAKSKPAKPILQPEKNHGTEEKKVQETSSAGSDAQDLGDAQGLGPDENNVQISESTAGRKRASLEEVEAVSAVGTDLGLSANEETGTVLIGPRSKKAKISLSHLFADEVEGES</sequence>
<dbReference type="SMART" id="SM00248">
    <property type="entry name" value="ANK"/>
    <property type="match status" value="3"/>
</dbReference>
<dbReference type="PRINTS" id="PR01415">
    <property type="entry name" value="ANKYRIN"/>
</dbReference>